<name>A0A5N6MJI0_9MICC</name>
<reference evidence="2 3" key="1">
    <citation type="submission" date="2019-08" db="EMBL/GenBank/DDBJ databases">
        <title>Arthrobacter sp. nov., isolated from plateau pika and Tibetan wild ass.</title>
        <authorList>
            <person name="Ge Y."/>
        </authorList>
    </citation>
    <scope>NUCLEOTIDE SEQUENCE [LARGE SCALE GENOMIC DNA]</scope>
    <source>
        <strain evidence="2 3">785</strain>
    </source>
</reference>
<protein>
    <submittedName>
        <fullName evidence="2">Peptidase</fullName>
    </submittedName>
</protein>
<dbReference type="Proteomes" id="UP000326852">
    <property type="component" value="Unassembled WGS sequence"/>
</dbReference>
<sequence length="294" mass="31805">MTITTLDTKAGMEAVLRASEADRSDVLRGVLAPMEGMFKYFPGEVDLLTMHAMSFGFPPDRLSAEIHQALELLRKNDVWVRVERAMAEALDEQLAATPGIHVPDITVLIVLGNPHDEYFMGPLRGFSGNGSSTGYISLTLWPTEENLNRIEAAAVHELNHNLRYAPGGVVWDPAKVDVGEQIISEGLADAFARQLYGHAGYTPIGLPHLHDDRVFEKVITGLKVQGMQNFTAWVHGDESAKRFGGEPVGLPTGAGYAAGNRLVDAYLETTGLTAVQALHVPSGEIIKVALGAVR</sequence>
<evidence type="ECO:0000259" key="1">
    <source>
        <dbReference type="Pfam" id="PF10026"/>
    </source>
</evidence>
<dbReference type="Pfam" id="PF10026">
    <property type="entry name" value="DUF2268"/>
    <property type="match status" value="1"/>
</dbReference>
<proteinExistence type="predicted"/>
<feature type="domain" description="DUF2268" evidence="1">
    <location>
        <begin position="101"/>
        <end position="287"/>
    </location>
</feature>
<dbReference type="EMBL" id="VTFX01000004">
    <property type="protein sequence ID" value="KAD3632918.1"/>
    <property type="molecule type" value="Genomic_DNA"/>
</dbReference>
<dbReference type="AlphaFoldDB" id="A0A5N6MJI0"/>
<organism evidence="2 3">
    <name type="scientific">Arthrobacter yangruifuii</name>
    <dbReference type="NCBI Taxonomy" id="2606616"/>
    <lineage>
        <taxon>Bacteria</taxon>
        <taxon>Bacillati</taxon>
        <taxon>Actinomycetota</taxon>
        <taxon>Actinomycetes</taxon>
        <taxon>Micrococcales</taxon>
        <taxon>Micrococcaceae</taxon>
        <taxon>Arthrobacter</taxon>
    </lineage>
</organism>
<evidence type="ECO:0000313" key="2">
    <source>
        <dbReference type="EMBL" id="KAD3632918.1"/>
    </source>
</evidence>
<comment type="caution">
    <text evidence="2">The sequence shown here is derived from an EMBL/GenBank/DDBJ whole genome shotgun (WGS) entry which is preliminary data.</text>
</comment>
<evidence type="ECO:0000313" key="3">
    <source>
        <dbReference type="Proteomes" id="UP000326852"/>
    </source>
</evidence>
<gene>
    <name evidence="2" type="ORF">GD627_08660</name>
</gene>
<dbReference type="RefSeq" id="WP_152272168.1">
    <property type="nucleotide sequence ID" value="NZ_VTFX01000004.1"/>
</dbReference>
<accession>A0A5N6MJI0</accession>
<keyword evidence="3" id="KW-1185">Reference proteome</keyword>
<dbReference type="InterPro" id="IPR018728">
    <property type="entry name" value="DUF2268"/>
</dbReference>